<dbReference type="InterPro" id="IPR032432">
    <property type="entry name" value="Radical_SAM_C"/>
</dbReference>
<accession>A0A7G1GBA0</accession>
<dbReference type="Gene3D" id="3.80.30.20">
    <property type="entry name" value="tm_1862 like domain"/>
    <property type="match status" value="1"/>
</dbReference>
<dbReference type="SFLD" id="SFLDG01086">
    <property type="entry name" value="elongater_protein-like"/>
    <property type="match status" value="1"/>
</dbReference>
<dbReference type="InterPro" id="IPR023404">
    <property type="entry name" value="rSAM_horseshoe"/>
</dbReference>
<dbReference type="GO" id="GO:0051539">
    <property type="term" value="F:4 iron, 4 sulfur cluster binding"/>
    <property type="evidence" value="ECO:0007669"/>
    <property type="project" value="UniProtKB-KW"/>
</dbReference>
<protein>
    <submittedName>
        <fullName evidence="8">TIGR01212 family radical SAM protein</fullName>
    </submittedName>
</protein>
<dbReference type="KEGG" id="ocy:OSSY52_10700"/>
<dbReference type="Pfam" id="PF16199">
    <property type="entry name" value="Radical_SAM_C"/>
    <property type="match status" value="1"/>
</dbReference>
<evidence type="ECO:0000256" key="1">
    <source>
        <dbReference type="ARBA" id="ARBA00001966"/>
    </source>
</evidence>
<dbReference type="FunCoup" id="A0A7G1GBA0">
    <property type="interactions" value="30"/>
</dbReference>
<dbReference type="PANTHER" id="PTHR11135:SF1">
    <property type="entry name" value="PROTEIN YHCC"/>
    <property type="match status" value="1"/>
</dbReference>
<dbReference type="SFLD" id="SFLDG01091">
    <property type="entry name" value="uncharacterized_CHP01210-like"/>
    <property type="match status" value="1"/>
</dbReference>
<dbReference type="AlphaFoldDB" id="A0A7G1GBA0"/>
<dbReference type="SUPFAM" id="SSF102114">
    <property type="entry name" value="Radical SAM enzymes"/>
    <property type="match status" value="1"/>
</dbReference>
<keyword evidence="6" id="KW-0411">Iron-sulfur</keyword>
<evidence type="ECO:0000259" key="7">
    <source>
        <dbReference type="PROSITE" id="PS51918"/>
    </source>
</evidence>
<dbReference type="InterPro" id="IPR006638">
    <property type="entry name" value="Elp3/MiaA/NifB-like_rSAM"/>
</dbReference>
<dbReference type="InterPro" id="IPR007197">
    <property type="entry name" value="rSAM"/>
</dbReference>
<evidence type="ECO:0000313" key="9">
    <source>
        <dbReference type="Proteomes" id="UP000516361"/>
    </source>
</evidence>
<evidence type="ECO:0000256" key="5">
    <source>
        <dbReference type="ARBA" id="ARBA00023004"/>
    </source>
</evidence>
<dbReference type="SFLD" id="SFLDS00029">
    <property type="entry name" value="Radical_SAM"/>
    <property type="match status" value="1"/>
</dbReference>
<keyword evidence="4" id="KW-0479">Metal-binding</keyword>
<dbReference type="PANTHER" id="PTHR11135">
    <property type="entry name" value="HISTONE ACETYLTRANSFERASE-RELATED"/>
    <property type="match status" value="1"/>
</dbReference>
<dbReference type="InterPro" id="IPR039661">
    <property type="entry name" value="ELP3"/>
</dbReference>
<dbReference type="InterPro" id="IPR058240">
    <property type="entry name" value="rSAM_sf"/>
</dbReference>
<sequence>MKDIYYRLITYNKNKYGAKVQRIPINAGFTCPNKTGEKGKGGCIFCDSTGSGFASLSSKTPINDQLNAMIERYNGRANMFMAYFQSNTNTYAPVHVLKKLYDSSLIDDRIKILDISTRPDCVSNDVLDLIASYKEKLDVFLEFGAESFNTNTLKLMNRGHTVSETLDAVLRAHKRKLDVVLHFILDFPTDTMEDIIEMAEISSILGVHGVKLHSLYIAENTKLGEMYKNDDFKPLTLNDYIERVITFLEHLSPNIVIHRLVSEPPKEGCLFGLWGLKKMKVFNMIENEMKKRNTYQGRLYKF</sequence>
<keyword evidence="5" id="KW-0408">Iron</keyword>
<proteinExistence type="predicted"/>
<dbReference type="RefSeq" id="WP_190615996.1">
    <property type="nucleotide sequence ID" value="NZ_AP018712.1"/>
</dbReference>
<keyword evidence="9" id="KW-1185">Reference proteome</keyword>
<name>A0A7G1GBA0_9BACT</name>
<dbReference type="NCBIfam" id="TIGR01212">
    <property type="entry name" value="TIGR01212 family radical SAM protein"/>
    <property type="match status" value="1"/>
</dbReference>
<organism evidence="8 9">
    <name type="scientific">Tepiditoga spiralis</name>
    <dbReference type="NCBI Taxonomy" id="2108365"/>
    <lineage>
        <taxon>Bacteria</taxon>
        <taxon>Thermotogati</taxon>
        <taxon>Thermotogota</taxon>
        <taxon>Thermotogae</taxon>
        <taxon>Petrotogales</taxon>
        <taxon>Petrotogaceae</taxon>
        <taxon>Tepiditoga</taxon>
    </lineage>
</organism>
<comment type="cofactor">
    <cofactor evidence="1">
        <name>[4Fe-4S] cluster</name>
        <dbReference type="ChEBI" id="CHEBI:49883"/>
    </cofactor>
</comment>
<evidence type="ECO:0000313" key="8">
    <source>
        <dbReference type="EMBL" id="BBE30929.1"/>
    </source>
</evidence>
<dbReference type="InParanoid" id="A0A7G1GBA0"/>
<dbReference type="PROSITE" id="PS51918">
    <property type="entry name" value="RADICAL_SAM"/>
    <property type="match status" value="1"/>
</dbReference>
<evidence type="ECO:0000256" key="6">
    <source>
        <dbReference type="ARBA" id="ARBA00023014"/>
    </source>
</evidence>
<dbReference type="GO" id="GO:0046872">
    <property type="term" value="F:metal ion binding"/>
    <property type="evidence" value="ECO:0007669"/>
    <property type="project" value="UniProtKB-KW"/>
</dbReference>
<keyword evidence="3" id="KW-0949">S-adenosyl-L-methionine</keyword>
<gene>
    <name evidence="8" type="ORF">OSSY52_10700</name>
</gene>
<dbReference type="InterPro" id="IPR005911">
    <property type="entry name" value="YhcC-like"/>
</dbReference>
<evidence type="ECO:0000256" key="2">
    <source>
        <dbReference type="ARBA" id="ARBA00022485"/>
    </source>
</evidence>
<dbReference type="SMART" id="SM00729">
    <property type="entry name" value="Elp3"/>
    <property type="match status" value="1"/>
</dbReference>
<dbReference type="Pfam" id="PF04055">
    <property type="entry name" value="Radical_SAM"/>
    <property type="match status" value="1"/>
</dbReference>
<evidence type="ECO:0000256" key="3">
    <source>
        <dbReference type="ARBA" id="ARBA00022691"/>
    </source>
</evidence>
<dbReference type="GO" id="GO:0003824">
    <property type="term" value="F:catalytic activity"/>
    <property type="evidence" value="ECO:0007669"/>
    <property type="project" value="InterPro"/>
</dbReference>
<evidence type="ECO:0000256" key="4">
    <source>
        <dbReference type="ARBA" id="ARBA00022723"/>
    </source>
</evidence>
<feature type="domain" description="Radical SAM core" evidence="7">
    <location>
        <begin position="15"/>
        <end position="254"/>
    </location>
</feature>
<dbReference type="EMBL" id="AP018712">
    <property type="protein sequence ID" value="BBE30929.1"/>
    <property type="molecule type" value="Genomic_DNA"/>
</dbReference>
<reference evidence="8 9" key="1">
    <citation type="submission" date="2018-06" db="EMBL/GenBank/DDBJ databases">
        <title>Genome sequencing of Oceanotoga sp. sy52.</title>
        <authorList>
            <person name="Mori K."/>
        </authorList>
    </citation>
    <scope>NUCLEOTIDE SEQUENCE [LARGE SCALE GENOMIC DNA]</scope>
    <source>
        <strain evidence="9">sy52</strain>
    </source>
</reference>
<keyword evidence="2" id="KW-0004">4Fe-4S</keyword>
<dbReference type="Proteomes" id="UP000516361">
    <property type="component" value="Chromosome"/>
</dbReference>